<accession>A0A4X1UZ14</accession>
<dbReference type="Ensembl" id="ENSSSCT00070042351.1">
    <property type="protein sequence ID" value="ENSSSCP00070035605.1"/>
    <property type="gene ID" value="ENSSSCG00070021306.1"/>
</dbReference>
<evidence type="ECO:0000313" key="2">
    <source>
        <dbReference type="Proteomes" id="UP000314985"/>
    </source>
</evidence>
<reference evidence="1" key="2">
    <citation type="submission" date="2025-08" db="UniProtKB">
        <authorList>
            <consortium name="Ensembl"/>
        </authorList>
    </citation>
    <scope>IDENTIFICATION</scope>
</reference>
<evidence type="ECO:0000313" key="1">
    <source>
        <dbReference type="Ensembl" id="ENSSSCP00070035605.1"/>
    </source>
</evidence>
<dbReference type="AlphaFoldDB" id="A0A4X1UZ14"/>
<protein>
    <submittedName>
        <fullName evidence="1">Uncharacterized protein</fullName>
    </submittedName>
</protein>
<sequence>ITEACLIYKPYPMYLSTTTLLNVILRLHAMSRDLLWNFLKYNLHPCSFDLCHQPQAPGLGNFSSSKEGNESRACKVS</sequence>
<name>A0A4X1UZ14_PIG</name>
<reference evidence="1 2" key="1">
    <citation type="submission" date="2017-08" db="EMBL/GenBank/DDBJ databases">
        <title>USMARCv1.0.</title>
        <authorList>
            <person name="Hannum G.I."/>
            <person name="Koren S."/>
            <person name="Schroeder S.G."/>
            <person name="Chin S.C."/>
            <person name="Nonneman D.J."/>
            <person name="Becker S.A."/>
            <person name="Rosen B.D."/>
            <person name="Bickhart D.M."/>
            <person name="Putnam N.H."/>
            <person name="Green R.E."/>
            <person name="Tuggle C.K."/>
            <person name="Liu H."/>
            <person name="Rohrer G.A."/>
            <person name="Warr A."/>
            <person name="Hall R."/>
            <person name="Kim K."/>
            <person name="Hume D.A."/>
            <person name="Talbot R."/>
            <person name="Chow W."/>
            <person name="Howe K."/>
            <person name="Schwartz A.S."/>
            <person name="Watson M."/>
            <person name="Archibald A.L."/>
            <person name="Phillippy A.M."/>
            <person name="Smith T.P.L."/>
        </authorList>
    </citation>
    <scope>NUCLEOTIDE SEQUENCE [LARGE SCALE GENOMIC DNA]</scope>
</reference>
<dbReference type="Proteomes" id="UP000314985">
    <property type="component" value="Chromosome 13"/>
</dbReference>
<proteinExistence type="predicted"/>
<organism evidence="1 2">
    <name type="scientific">Sus scrofa</name>
    <name type="common">Pig</name>
    <dbReference type="NCBI Taxonomy" id="9823"/>
    <lineage>
        <taxon>Eukaryota</taxon>
        <taxon>Metazoa</taxon>
        <taxon>Chordata</taxon>
        <taxon>Craniata</taxon>
        <taxon>Vertebrata</taxon>
        <taxon>Euteleostomi</taxon>
        <taxon>Mammalia</taxon>
        <taxon>Eutheria</taxon>
        <taxon>Laurasiatheria</taxon>
        <taxon>Artiodactyla</taxon>
        <taxon>Suina</taxon>
        <taxon>Suidae</taxon>
        <taxon>Sus</taxon>
    </lineage>
</organism>